<dbReference type="Proteomes" id="UP000007056">
    <property type="component" value="Chromosome"/>
</dbReference>
<dbReference type="EMBL" id="CP000409">
    <property type="protein sequence ID" value="ABV73437.1"/>
    <property type="molecule type" value="Genomic_DNA"/>
</dbReference>
<dbReference type="AlphaFoldDB" id="A8EYK4"/>
<name>A8EYK4_RICCK</name>
<evidence type="ECO:0000313" key="1">
    <source>
        <dbReference type="EMBL" id="ABV73437.1"/>
    </source>
</evidence>
<gene>
    <name evidence="1" type="ordered locus">A1E_02460</name>
</gene>
<reference evidence="2" key="1">
    <citation type="submission" date="2007-09" db="EMBL/GenBank/DDBJ databases">
        <title>Complete genome sequence of Rickettsia canadensis.</title>
        <authorList>
            <person name="Madan A."/>
            <person name="Fahey J."/>
            <person name="Helton E."/>
            <person name="Ketteman M."/>
            <person name="Madan A."/>
            <person name="Rodrigues S."/>
            <person name="Sanchez A."/>
            <person name="Whiting M."/>
            <person name="Dasch G."/>
            <person name="Eremeeva M."/>
        </authorList>
    </citation>
    <scope>NUCLEOTIDE SEQUENCE [LARGE SCALE GENOMIC DNA]</scope>
    <source>
        <strain evidence="2">McKiel</strain>
    </source>
</reference>
<sequence>MIRFNEDQRCNTLEIIATSSIRLNSLINNILDFSKLSSLNYKENINLSKLLYKRIQISKKLYLNSKTLNFTPNIEENIIFNCNPHYIKHTFNN</sequence>
<organism evidence="1 2">
    <name type="scientific">Rickettsia canadensis (strain McKiel)</name>
    <dbReference type="NCBI Taxonomy" id="293613"/>
    <lineage>
        <taxon>Bacteria</taxon>
        <taxon>Pseudomonadati</taxon>
        <taxon>Pseudomonadota</taxon>
        <taxon>Alphaproteobacteria</taxon>
        <taxon>Rickettsiales</taxon>
        <taxon>Rickettsiaceae</taxon>
        <taxon>Rickettsieae</taxon>
        <taxon>Rickettsia</taxon>
        <taxon>belli group</taxon>
    </lineage>
</organism>
<dbReference type="HOGENOM" id="CLU_2397690_0_0_5"/>
<dbReference type="STRING" id="293613.A1E_02460"/>
<dbReference type="eggNOG" id="COG2205">
    <property type="taxonomic scope" value="Bacteria"/>
</dbReference>
<dbReference type="KEGG" id="rcm:A1E_02460"/>
<proteinExistence type="predicted"/>
<protein>
    <submittedName>
        <fullName evidence="1">Alkaline phosphatase synthesis sensor protein phor (Phor)</fullName>
    </submittedName>
</protein>
<evidence type="ECO:0000313" key="2">
    <source>
        <dbReference type="Proteomes" id="UP000007056"/>
    </source>
</evidence>
<accession>A8EYK4</accession>
<dbReference type="Gene3D" id="1.10.287.130">
    <property type="match status" value="1"/>
</dbReference>